<comment type="caution">
    <text evidence="2">The sequence shown here is derived from an EMBL/GenBank/DDBJ whole genome shotgun (WGS) entry which is preliminary data.</text>
</comment>
<dbReference type="EMBL" id="JAUHHV010000002">
    <property type="protein sequence ID" value="KAK1432480.1"/>
    <property type="molecule type" value="Genomic_DNA"/>
</dbReference>
<accession>A0AAD8NYF2</accession>
<evidence type="ECO:0000313" key="3">
    <source>
        <dbReference type="Proteomes" id="UP001229421"/>
    </source>
</evidence>
<evidence type="ECO:0000313" key="2">
    <source>
        <dbReference type="EMBL" id="KAK1432480.1"/>
    </source>
</evidence>
<dbReference type="AlphaFoldDB" id="A0AAD8NYF2"/>
<organism evidence="2 3">
    <name type="scientific">Tagetes erecta</name>
    <name type="common">African marigold</name>
    <dbReference type="NCBI Taxonomy" id="13708"/>
    <lineage>
        <taxon>Eukaryota</taxon>
        <taxon>Viridiplantae</taxon>
        <taxon>Streptophyta</taxon>
        <taxon>Embryophyta</taxon>
        <taxon>Tracheophyta</taxon>
        <taxon>Spermatophyta</taxon>
        <taxon>Magnoliopsida</taxon>
        <taxon>eudicotyledons</taxon>
        <taxon>Gunneridae</taxon>
        <taxon>Pentapetalae</taxon>
        <taxon>asterids</taxon>
        <taxon>campanulids</taxon>
        <taxon>Asterales</taxon>
        <taxon>Asteraceae</taxon>
        <taxon>Asteroideae</taxon>
        <taxon>Heliantheae alliance</taxon>
        <taxon>Tageteae</taxon>
        <taxon>Tagetes</taxon>
    </lineage>
</organism>
<proteinExistence type="predicted"/>
<name>A0AAD8NYF2_TARER</name>
<dbReference type="Proteomes" id="UP001229421">
    <property type="component" value="Unassembled WGS sequence"/>
</dbReference>
<sequence length="71" mass="8210">MASELFRFRGHSDALINPHIHTCKKNNTQSQTHTFIHFCSKCPSNKPPFLSTVTRPSHRRSPEPYFQVSEV</sequence>
<reference evidence="2" key="1">
    <citation type="journal article" date="2023" name="bioRxiv">
        <title>Improved chromosome-level genome assembly for marigold (Tagetes erecta).</title>
        <authorList>
            <person name="Jiang F."/>
            <person name="Yuan L."/>
            <person name="Wang S."/>
            <person name="Wang H."/>
            <person name="Xu D."/>
            <person name="Wang A."/>
            <person name="Fan W."/>
        </authorList>
    </citation>
    <scope>NUCLEOTIDE SEQUENCE</scope>
    <source>
        <strain evidence="2">WSJ</strain>
        <tissue evidence="2">Leaf</tissue>
    </source>
</reference>
<feature type="region of interest" description="Disordered" evidence="1">
    <location>
        <begin position="52"/>
        <end position="71"/>
    </location>
</feature>
<protein>
    <submittedName>
        <fullName evidence="2">Uncharacterized protein</fullName>
    </submittedName>
</protein>
<keyword evidence="3" id="KW-1185">Reference proteome</keyword>
<gene>
    <name evidence="2" type="ORF">QVD17_09377</name>
</gene>
<evidence type="ECO:0000256" key="1">
    <source>
        <dbReference type="SAM" id="MobiDB-lite"/>
    </source>
</evidence>